<organism evidence="9 10">
    <name type="scientific">Parascaris univalens</name>
    <name type="common">Nematode worm</name>
    <dbReference type="NCBI Taxonomy" id="6257"/>
    <lineage>
        <taxon>Eukaryota</taxon>
        <taxon>Metazoa</taxon>
        <taxon>Ecdysozoa</taxon>
        <taxon>Nematoda</taxon>
        <taxon>Chromadorea</taxon>
        <taxon>Rhabditida</taxon>
        <taxon>Spirurina</taxon>
        <taxon>Ascaridomorpha</taxon>
        <taxon>Ascaridoidea</taxon>
        <taxon>Ascarididae</taxon>
        <taxon>Parascaris</taxon>
    </lineage>
</organism>
<dbReference type="GO" id="GO:0019706">
    <property type="term" value="F:protein-cysteine S-palmitoyltransferase activity"/>
    <property type="evidence" value="ECO:0007669"/>
    <property type="project" value="UniProtKB-EC"/>
</dbReference>
<feature type="transmembrane region" description="Helical" evidence="7">
    <location>
        <begin position="143"/>
        <end position="161"/>
    </location>
</feature>
<keyword evidence="6 7" id="KW-0012">Acyltransferase</keyword>
<evidence type="ECO:0000256" key="6">
    <source>
        <dbReference type="ARBA" id="ARBA00023315"/>
    </source>
</evidence>
<sequence>MEGETLDPGVQLEGRETLSVSDEEMALCCCEYFDECGARRHLLQTFCDCAELDEFVNRSLNEGIDSRAFWNTASAVDRRIRLPTWNGAKHVGFAFVFAAVTTGVLYILLSICVTFSLALFCILPILMHRISRMILRAFPRTRFFYFLGYWCVATLILSALSTTSERFYNAKCISLIAFCVALQWLLMKIQKSSSVDSDVVSNETNCRICNLMIINRDHHCVWLNCCIGASNDHYFLCFMALASEALIVAAVCDMDLITIGMSGAVLYRTSLTVFILSAVLATLSMRFLKKSRSQPSL</sequence>
<keyword evidence="5 7" id="KW-0472">Membrane</keyword>
<dbReference type="PANTHER" id="PTHR12246">
    <property type="entry name" value="PALMITOYLTRANSFERASE ZDHHC16"/>
    <property type="match status" value="1"/>
</dbReference>
<comment type="domain">
    <text evidence="7">The DHHC domain is required for palmitoyltransferase activity.</text>
</comment>
<keyword evidence="2 7" id="KW-0808">Transferase</keyword>
<evidence type="ECO:0000256" key="4">
    <source>
        <dbReference type="ARBA" id="ARBA00022989"/>
    </source>
</evidence>
<keyword evidence="4 7" id="KW-1133">Transmembrane helix</keyword>
<dbReference type="Proteomes" id="UP000887569">
    <property type="component" value="Unplaced"/>
</dbReference>
<evidence type="ECO:0000313" key="9">
    <source>
        <dbReference type="Proteomes" id="UP000887569"/>
    </source>
</evidence>
<dbReference type="GO" id="GO:0016020">
    <property type="term" value="C:membrane"/>
    <property type="evidence" value="ECO:0007669"/>
    <property type="project" value="UniProtKB-SubCell"/>
</dbReference>
<feature type="transmembrane region" description="Helical" evidence="7">
    <location>
        <begin position="234"/>
        <end position="259"/>
    </location>
</feature>
<protein>
    <recommendedName>
        <fullName evidence="7">Palmitoyltransferase</fullName>
        <ecNumber evidence="7">2.3.1.225</ecNumber>
    </recommendedName>
</protein>
<feature type="transmembrane region" description="Helical" evidence="7">
    <location>
        <begin position="93"/>
        <end position="123"/>
    </location>
</feature>
<evidence type="ECO:0000256" key="3">
    <source>
        <dbReference type="ARBA" id="ARBA00022692"/>
    </source>
</evidence>
<comment type="subcellular location">
    <subcellularLocation>
        <location evidence="1">Membrane</location>
        <topology evidence="1">Multi-pass membrane protein</topology>
    </subcellularLocation>
</comment>
<evidence type="ECO:0000313" key="10">
    <source>
        <dbReference type="WBParaSite" id="PgR007_g051_t04"/>
    </source>
</evidence>
<dbReference type="PROSITE" id="PS50216">
    <property type="entry name" value="DHHC"/>
    <property type="match status" value="1"/>
</dbReference>
<reference evidence="10" key="1">
    <citation type="submission" date="2022-11" db="UniProtKB">
        <authorList>
            <consortium name="WormBaseParasite"/>
        </authorList>
    </citation>
    <scope>IDENTIFICATION</scope>
</reference>
<name>A0A915AHG2_PARUN</name>
<feature type="domain" description="Palmitoyltransferase DHHC" evidence="8">
    <location>
        <begin position="206"/>
        <end position="263"/>
    </location>
</feature>
<dbReference type="EC" id="2.3.1.225" evidence="7"/>
<feature type="transmembrane region" description="Helical" evidence="7">
    <location>
        <begin position="167"/>
        <end position="186"/>
    </location>
</feature>
<evidence type="ECO:0000259" key="8">
    <source>
        <dbReference type="Pfam" id="PF01529"/>
    </source>
</evidence>
<keyword evidence="3 7" id="KW-0812">Transmembrane</keyword>
<evidence type="ECO:0000256" key="7">
    <source>
        <dbReference type="RuleBase" id="RU079119"/>
    </source>
</evidence>
<comment type="similarity">
    <text evidence="7">Belongs to the DHHC palmitoyltransferase family.</text>
</comment>
<dbReference type="InterPro" id="IPR039859">
    <property type="entry name" value="PFA4/ZDH16/20/ERF2-like"/>
</dbReference>
<accession>A0A915AHG2</accession>
<feature type="transmembrane region" description="Helical" evidence="7">
    <location>
        <begin position="265"/>
        <end position="288"/>
    </location>
</feature>
<evidence type="ECO:0000256" key="5">
    <source>
        <dbReference type="ARBA" id="ARBA00023136"/>
    </source>
</evidence>
<comment type="catalytic activity">
    <reaction evidence="7">
        <text>L-cysteinyl-[protein] + hexadecanoyl-CoA = S-hexadecanoyl-L-cysteinyl-[protein] + CoA</text>
        <dbReference type="Rhea" id="RHEA:36683"/>
        <dbReference type="Rhea" id="RHEA-COMP:10131"/>
        <dbReference type="Rhea" id="RHEA-COMP:11032"/>
        <dbReference type="ChEBI" id="CHEBI:29950"/>
        <dbReference type="ChEBI" id="CHEBI:57287"/>
        <dbReference type="ChEBI" id="CHEBI:57379"/>
        <dbReference type="ChEBI" id="CHEBI:74151"/>
        <dbReference type="EC" id="2.3.1.225"/>
    </reaction>
</comment>
<dbReference type="InterPro" id="IPR001594">
    <property type="entry name" value="Palmitoyltrfase_DHHC"/>
</dbReference>
<evidence type="ECO:0000256" key="2">
    <source>
        <dbReference type="ARBA" id="ARBA00022679"/>
    </source>
</evidence>
<dbReference type="WBParaSite" id="PgR007_g051_t04">
    <property type="protein sequence ID" value="PgR007_g051_t04"/>
    <property type="gene ID" value="PgR007_g051"/>
</dbReference>
<proteinExistence type="inferred from homology"/>
<dbReference type="AlphaFoldDB" id="A0A915AHG2"/>
<keyword evidence="9" id="KW-1185">Reference proteome</keyword>
<dbReference type="Pfam" id="PF01529">
    <property type="entry name" value="DHHC"/>
    <property type="match status" value="1"/>
</dbReference>
<evidence type="ECO:0000256" key="1">
    <source>
        <dbReference type="ARBA" id="ARBA00004141"/>
    </source>
</evidence>